<dbReference type="OrthoDB" id="408954at2759"/>
<dbReference type="Proteomes" id="UP000428333">
    <property type="component" value="Linkage Group LG05"/>
</dbReference>
<evidence type="ECO:0000313" key="3">
    <source>
        <dbReference type="EMBL" id="KAE9459935.1"/>
    </source>
</evidence>
<proteinExistence type="predicted"/>
<keyword evidence="4" id="KW-1185">Reference proteome</keyword>
<feature type="domain" description="Very-long-chain aldehyde decarbonylase CER1-like C-terminal" evidence="2">
    <location>
        <begin position="77"/>
        <end position="164"/>
    </location>
</feature>
<evidence type="ECO:0000313" key="4">
    <source>
        <dbReference type="Proteomes" id="UP000428333"/>
    </source>
</evidence>
<dbReference type="Pfam" id="PF12076">
    <property type="entry name" value="CER1-like_C"/>
    <property type="match status" value="1"/>
</dbReference>
<organism evidence="3 4">
    <name type="scientific">Rhododendron williamsianum</name>
    <dbReference type="NCBI Taxonomy" id="262921"/>
    <lineage>
        <taxon>Eukaryota</taxon>
        <taxon>Viridiplantae</taxon>
        <taxon>Streptophyta</taxon>
        <taxon>Embryophyta</taxon>
        <taxon>Tracheophyta</taxon>
        <taxon>Spermatophyta</taxon>
        <taxon>Magnoliopsida</taxon>
        <taxon>eudicotyledons</taxon>
        <taxon>Gunneridae</taxon>
        <taxon>Pentapetalae</taxon>
        <taxon>asterids</taxon>
        <taxon>Ericales</taxon>
        <taxon>Ericaceae</taxon>
        <taxon>Ericoideae</taxon>
        <taxon>Rhodoreae</taxon>
        <taxon>Rhododendron</taxon>
    </lineage>
</organism>
<dbReference type="InterPro" id="IPR021940">
    <property type="entry name" value="CER1-like_C"/>
</dbReference>
<comment type="caution">
    <text evidence="3">The sequence shown here is derived from an EMBL/GenBank/DDBJ whole genome shotgun (WGS) entry which is preliminary data.</text>
</comment>
<dbReference type="GO" id="GO:0016020">
    <property type="term" value="C:membrane"/>
    <property type="evidence" value="ECO:0007669"/>
    <property type="project" value="UniProtKB-SubCell"/>
</dbReference>
<name>A0A6A4LPZ1_9ERIC</name>
<dbReference type="EMBL" id="QEFC01001150">
    <property type="protein sequence ID" value="KAE9459935.1"/>
    <property type="molecule type" value="Genomic_DNA"/>
</dbReference>
<feature type="non-terminal residue" evidence="3">
    <location>
        <position position="1"/>
    </location>
</feature>
<reference evidence="3 4" key="1">
    <citation type="journal article" date="2019" name="Genome Biol. Evol.">
        <title>The Rhododendron genome and chromosomal organization provide insight into shared whole-genome duplications across the heath family (Ericaceae).</title>
        <authorList>
            <person name="Soza V.L."/>
            <person name="Lindsley D."/>
            <person name="Waalkes A."/>
            <person name="Ramage E."/>
            <person name="Patwardhan R.P."/>
            <person name="Burton J.N."/>
            <person name="Adey A."/>
            <person name="Kumar A."/>
            <person name="Qiu R."/>
            <person name="Shendure J."/>
            <person name="Hall B."/>
        </authorList>
    </citation>
    <scope>NUCLEOTIDE SEQUENCE [LARGE SCALE GENOMIC DNA]</scope>
    <source>
        <strain evidence="3">RSF 1966-606</strain>
    </source>
</reference>
<dbReference type="AlphaFoldDB" id="A0A6A4LPZ1"/>
<evidence type="ECO:0000259" key="2">
    <source>
        <dbReference type="Pfam" id="PF12076"/>
    </source>
</evidence>
<accession>A0A6A4LPZ1</accession>
<evidence type="ECO:0000256" key="1">
    <source>
        <dbReference type="ARBA" id="ARBA00004141"/>
    </source>
</evidence>
<protein>
    <recommendedName>
        <fullName evidence="2">Very-long-chain aldehyde decarbonylase CER1-like C-terminal domain-containing protein</fullName>
    </recommendedName>
</protein>
<gene>
    <name evidence="3" type="ORF">C3L33_08162</name>
</gene>
<comment type="subcellular location">
    <subcellularLocation>
        <location evidence="1">Membrane</location>
        <topology evidence="1">Multi-pass membrane protein</topology>
    </subcellularLocation>
</comment>
<sequence>MGKYRNNPDFHPVANSLDQKLNLHRYPQLKVKVVDGSSLVVAVFLNSVPKGTTQVLLRGSLSKVAYSIASALCQRGTQVWLVGDGLSEEEQQKAPKGTSFIPYSQFPPKKVRNDCLYHHTPAMLAPSSLGNLNSCENWLPRRAMSASRVAGIVHALEGWNVNDGHDGWVSNAAMQSTCMEAVVTFWQFPAPLPAGNIVKTNCTINGVRFARIWSEGEEVVDLVVATMAFEKEIDGEEDDDGEDCGVVCFGVNE</sequence>